<gene>
    <name evidence="1" type="primary">ORF116893</name>
</gene>
<evidence type="ECO:0000313" key="1">
    <source>
        <dbReference type="EMBL" id="CEK79695.1"/>
    </source>
</evidence>
<sequence length="55" mass="6332">SIVLLSSNTTFLRHIDNNRFQPISLETCFIVTWILEQPQQSHRVANTLLGIDYTS</sequence>
<feature type="non-terminal residue" evidence="1">
    <location>
        <position position="1"/>
    </location>
</feature>
<accession>A0A0B7AID6</accession>
<proteinExistence type="predicted"/>
<organism evidence="1">
    <name type="scientific">Arion vulgaris</name>
    <dbReference type="NCBI Taxonomy" id="1028688"/>
    <lineage>
        <taxon>Eukaryota</taxon>
        <taxon>Metazoa</taxon>
        <taxon>Spiralia</taxon>
        <taxon>Lophotrochozoa</taxon>
        <taxon>Mollusca</taxon>
        <taxon>Gastropoda</taxon>
        <taxon>Heterobranchia</taxon>
        <taxon>Euthyneura</taxon>
        <taxon>Panpulmonata</taxon>
        <taxon>Eupulmonata</taxon>
        <taxon>Stylommatophora</taxon>
        <taxon>Helicina</taxon>
        <taxon>Arionoidea</taxon>
        <taxon>Arionidae</taxon>
        <taxon>Arion</taxon>
    </lineage>
</organism>
<protein>
    <submittedName>
        <fullName evidence="1">Uncharacterized protein</fullName>
    </submittedName>
</protein>
<dbReference type="EMBL" id="HACG01032830">
    <property type="protein sequence ID" value="CEK79695.1"/>
    <property type="molecule type" value="Transcribed_RNA"/>
</dbReference>
<dbReference type="AlphaFoldDB" id="A0A0B7AID6"/>
<name>A0A0B7AID6_9EUPU</name>
<reference evidence="1" key="1">
    <citation type="submission" date="2014-12" db="EMBL/GenBank/DDBJ databases">
        <title>Insight into the proteome of Arion vulgaris.</title>
        <authorList>
            <person name="Aradska J."/>
            <person name="Bulat T."/>
            <person name="Smidak R."/>
            <person name="Sarate P."/>
            <person name="Gangsoo J."/>
            <person name="Sialana F."/>
            <person name="Bilban M."/>
            <person name="Lubec G."/>
        </authorList>
    </citation>
    <scope>NUCLEOTIDE SEQUENCE</scope>
    <source>
        <tissue evidence="1">Skin</tissue>
    </source>
</reference>